<evidence type="ECO:0000256" key="5">
    <source>
        <dbReference type="ARBA" id="ARBA00022989"/>
    </source>
</evidence>
<evidence type="ECO:0000256" key="2">
    <source>
        <dbReference type="ARBA" id="ARBA00010663"/>
    </source>
</evidence>
<keyword evidence="10" id="KW-0325">Glycoprotein</keyword>
<evidence type="ECO:0000256" key="4">
    <source>
        <dbReference type="ARBA" id="ARBA00022692"/>
    </source>
</evidence>
<keyword evidence="9 12" id="KW-0675">Receptor</keyword>
<accession>A0A7M7KVC0</accession>
<evidence type="ECO:0000256" key="9">
    <source>
        <dbReference type="ARBA" id="ARBA00023170"/>
    </source>
</evidence>
<dbReference type="EnsemblMetazoa" id="XM_022816561">
    <property type="protein sequence ID" value="XP_022672296"/>
    <property type="gene ID" value="LOC111254997"/>
</dbReference>
<dbReference type="PRINTS" id="PR00237">
    <property type="entry name" value="GPCRRHODOPSN"/>
</dbReference>
<feature type="transmembrane region" description="Helical" evidence="14">
    <location>
        <begin position="181"/>
        <end position="202"/>
    </location>
</feature>
<feature type="region of interest" description="Disordered" evidence="13">
    <location>
        <begin position="411"/>
        <end position="482"/>
    </location>
</feature>
<dbReference type="RefSeq" id="XP_022672296.1">
    <property type="nucleotide sequence ID" value="XM_022816561.1"/>
</dbReference>
<feature type="transmembrane region" description="Helical" evidence="14">
    <location>
        <begin position="101"/>
        <end position="119"/>
    </location>
</feature>
<dbReference type="InParanoid" id="A0A7M7KVC0"/>
<protein>
    <recommendedName>
        <fullName evidence="15">G-protein coupled receptors family 1 profile domain-containing protein</fullName>
    </recommendedName>
</protein>
<dbReference type="EnsemblMetazoa" id="XM_022816560">
    <property type="protein sequence ID" value="XP_022672295"/>
    <property type="gene ID" value="LOC111254997"/>
</dbReference>
<dbReference type="KEGG" id="vde:111254997"/>
<comment type="similarity">
    <text evidence="2 12">Belongs to the G-protein coupled receptor 1 family.</text>
</comment>
<feature type="transmembrane region" description="Helical" evidence="14">
    <location>
        <begin position="139"/>
        <end position="160"/>
    </location>
</feature>
<evidence type="ECO:0000313" key="17">
    <source>
        <dbReference type="Proteomes" id="UP000594260"/>
    </source>
</evidence>
<dbReference type="PANTHER" id="PTHR24243:SF208">
    <property type="entry name" value="PYROKININ-1 RECEPTOR"/>
    <property type="match status" value="1"/>
</dbReference>
<dbReference type="GO" id="GO:0001607">
    <property type="term" value="F:neuromedin U receptor activity"/>
    <property type="evidence" value="ECO:0007669"/>
    <property type="project" value="InterPro"/>
</dbReference>
<feature type="compositionally biased region" description="Polar residues" evidence="13">
    <location>
        <begin position="614"/>
        <end position="627"/>
    </location>
</feature>
<feature type="compositionally biased region" description="Low complexity" evidence="13">
    <location>
        <begin position="426"/>
        <end position="441"/>
    </location>
</feature>
<feature type="transmembrane region" description="Helical" evidence="14">
    <location>
        <begin position="312"/>
        <end position="331"/>
    </location>
</feature>
<evidence type="ECO:0000256" key="13">
    <source>
        <dbReference type="SAM" id="MobiDB-lite"/>
    </source>
</evidence>
<dbReference type="PROSITE" id="PS50262">
    <property type="entry name" value="G_PROTEIN_RECEP_F1_2"/>
    <property type="match status" value="1"/>
</dbReference>
<dbReference type="PROSITE" id="PS00237">
    <property type="entry name" value="G_PROTEIN_RECEP_F1_1"/>
    <property type="match status" value="1"/>
</dbReference>
<evidence type="ECO:0000259" key="15">
    <source>
        <dbReference type="PROSITE" id="PS50262"/>
    </source>
</evidence>
<evidence type="ECO:0000256" key="7">
    <source>
        <dbReference type="ARBA" id="ARBA00023136"/>
    </source>
</evidence>
<organism evidence="16 17">
    <name type="scientific">Varroa destructor</name>
    <name type="common">Honeybee mite</name>
    <dbReference type="NCBI Taxonomy" id="109461"/>
    <lineage>
        <taxon>Eukaryota</taxon>
        <taxon>Metazoa</taxon>
        <taxon>Ecdysozoa</taxon>
        <taxon>Arthropoda</taxon>
        <taxon>Chelicerata</taxon>
        <taxon>Arachnida</taxon>
        <taxon>Acari</taxon>
        <taxon>Parasitiformes</taxon>
        <taxon>Mesostigmata</taxon>
        <taxon>Gamasina</taxon>
        <taxon>Dermanyssoidea</taxon>
        <taxon>Varroidae</taxon>
        <taxon>Varroa</taxon>
    </lineage>
</organism>
<evidence type="ECO:0000256" key="14">
    <source>
        <dbReference type="SAM" id="Phobius"/>
    </source>
</evidence>
<evidence type="ECO:0000256" key="11">
    <source>
        <dbReference type="ARBA" id="ARBA00023224"/>
    </source>
</evidence>
<keyword evidence="3" id="KW-1003">Cell membrane</keyword>
<evidence type="ECO:0000256" key="1">
    <source>
        <dbReference type="ARBA" id="ARBA00004651"/>
    </source>
</evidence>
<keyword evidence="11 12" id="KW-0807">Transducer</keyword>
<feature type="region of interest" description="Disordered" evidence="13">
    <location>
        <begin position="598"/>
        <end position="627"/>
    </location>
</feature>
<dbReference type="RefSeq" id="XP_022672295.1">
    <property type="nucleotide sequence ID" value="XM_022816560.1"/>
</dbReference>
<sequence length="654" mass="71740">MFGDPSSEMGGGGVDGADLGSPAKGTSGNVTALGGLVAPKLGDDIDAYLFTVLGPRALPLAWLIPLTAIYTFIFITGIVGNVCTCMVIALNTYMQTATNCYLFNLAIADMLTLLCAMPMELYTFWHQYPWQLGNTMCDLRALVTEATAYASILTIVTFSLERYMAICHPMRQPTKSKITRAVWNIIVIWILSILAASPYTFFMQVNYLTYETGEPIRASAWCGFPFNQPDNSWEFLLLCSTFVFFVAPISIIMVLYLRIAVALNKTLKMQLQRSYGASGGFCVGRAGPVASDCSSRYHRHDGERSKMQSRRVVVRMLAAVVIAFFLCWAPYHSQRLLFLYVSLHGNWNETLRDANQKLYTLAGCFYYFNSTINPILYSIMSNRFRVAFREKLCPPRFGCCALFRQKGDDNIAGGRSGRSGGGNYRAPSASSQPSGAAPNSARLKHGVHGTTHPSKHTTPSVKWTSKDKAGQQEMNNADGRDNSRTLIYDSQHHIKVPVIRKFSLSGTQSEGNLIYGCRTAVKDSSIHVRRPAQSGAALNSSEVLVYESELNEALQSVFEKNKRASAGSVGSATALCHDCTSCASLFVAGRSAAINGAIQDDGTNGHSRSRDDSSYQQEPSPKVNKSQAYYRSISGLTTHSLTTQQTNNFSESTV</sequence>
<keyword evidence="4 12" id="KW-0812">Transmembrane</keyword>
<dbReference type="InterPro" id="IPR017452">
    <property type="entry name" value="GPCR_Rhodpsn_7TM"/>
</dbReference>
<dbReference type="PRINTS" id="PR01565">
    <property type="entry name" value="NEUROMEDINUR"/>
</dbReference>
<dbReference type="InterPro" id="IPR000276">
    <property type="entry name" value="GPCR_Rhodpsn"/>
</dbReference>
<dbReference type="Gene3D" id="1.20.1070.10">
    <property type="entry name" value="Rhodopsin 7-helix transmembrane proteins"/>
    <property type="match status" value="1"/>
</dbReference>
<dbReference type="AlphaFoldDB" id="A0A7M7KVC0"/>
<feature type="transmembrane region" description="Helical" evidence="14">
    <location>
        <begin position="235"/>
        <end position="259"/>
    </location>
</feature>
<keyword evidence="5 14" id="KW-1133">Transmembrane helix</keyword>
<keyword evidence="7 14" id="KW-0472">Membrane</keyword>
<comment type="subcellular location">
    <subcellularLocation>
        <location evidence="1">Cell membrane</location>
        <topology evidence="1">Multi-pass membrane protein</topology>
    </subcellularLocation>
</comment>
<dbReference type="GO" id="GO:0005886">
    <property type="term" value="C:plasma membrane"/>
    <property type="evidence" value="ECO:0007669"/>
    <property type="project" value="UniProtKB-SubCell"/>
</dbReference>
<reference evidence="16" key="1">
    <citation type="submission" date="2021-01" db="UniProtKB">
        <authorList>
            <consortium name="EnsemblMetazoa"/>
        </authorList>
    </citation>
    <scope>IDENTIFICATION</scope>
</reference>
<dbReference type="PANTHER" id="PTHR24243">
    <property type="entry name" value="G-PROTEIN COUPLED RECEPTOR"/>
    <property type="match status" value="1"/>
</dbReference>
<dbReference type="GeneID" id="111254997"/>
<dbReference type="OrthoDB" id="5962705at2759"/>
<keyword evidence="8" id="KW-1015">Disulfide bond</keyword>
<dbReference type="Pfam" id="PF00001">
    <property type="entry name" value="7tm_1"/>
    <property type="match status" value="1"/>
</dbReference>
<dbReference type="SUPFAM" id="SSF81321">
    <property type="entry name" value="Family A G protein-coupled receptor-like"/>
    <property type="match status" value="1"/>
</dbReference>
<evidence type="ECO:0000256" key="6">
    <source>
        <dbReference type="ARBA" id="ARBA00023040"/>
    </source>
</evidence>
<evidence type="ECO:0000313" key="16">
    <source>
        <dbReference type="EnsemblMetazoa" id="XP_022672295"/>
    </source>
</evidence>
<name>A0A7M7KVC0_VARDE</name>
<evidence type="ECO:0000256" key="3">
    <source>
        <dbReference type="ARBA" id="ARBA00022475"/>
    </source>
</evidence>
<feature type="transmembrane region" description="Helical" evidence="14">
    <location>
        <begin position="60"/>
        <end position="89"/>
    </location>
</feature>
<dbReference type="Proteomes" id="UP000594260">
    <property type="component" value="Unplaced"/>
</dbReference>
<dbReference type="InterPro" id="IPR005390">
    <property type="entry name" value="NeuromedU_rcpt"/>
</dbReference>
<keyword evidence="17" id="KW-1185">Reference proteome</keyword>
<proteinExistence type="inferred from homology"/>
<evidence type="ECO:0000256" key="8">
    <source>
        <dbReference type="ARBA" id="ARBA00023157"/>
    </source>
</evidence>
<evidence type="ECO:0000256" key="10">
    <source>
        <dbReference type="ARBA" id="ARBA00023180"/>
    </source>
</evidence>
<feature type="domain" description="G-protein coupled receptors family 1 profile" evidence="15">
    <location>
        <begin position="80"/>
        <end position="377"/>
    </location>
</feature>
<feature type="compositionally biased region" description="Gly residues" evidence="13">
    <location>
        <begin position="414"/>
        <end position="423"/>
    </location>
</feature>
<keyword evidence="6 12" id="KW-0297">G-protein coupled receptor</keyword>
<evidence type="ECO:0000256" key="12">
    <source>
        <dbReference type="RuleBase" id="RU000688"/>
    </source>
</evidence>